<feature type="repeat" description="WD" evidence="3">
    <location>
        <begin position="46"/>
        <end position="80"/>
    </location>
</feature>
<dbReference type="InterPro" id="IPR015943">
    <property type="entry name" value="WD40/YVTN_repeat-like_dom_sf"/>
</dbReference>
<feature type="repeat" description="WD" evidence="3">
    <location>
        <begin position="215"/>
        <end position="256"/>
    </location>
</feature>
<keyword evidence="2" id="KW-0677">Repeat</keyword>
<dbReference type="Gene3D" id="2.130.10.10">
    <property type="entry name" value="YVTN repeat-like/Quinoprotein amine dehydrogenase"/>
    <property type="match status" value="2"/>
</dbReference>
<proteinExistence type="predicted"/>
<evidence type="ECO:0000313" key="4">
    <source>
        <dbReference type="EMBL" id="SNR41564.1"/>
    </source>
</evidence>
<dbReference type="AlphaFoldDB" id="A0A238W5G8"/>
<accession>A0A238W5G8</accession>
<dbReference type="PANTHER" id="PTHR44019:SF8">
    <property type="entry name" value="POC1 CENTRIOLAR PROTEIN HOMOLOG"/>
    <property type="match status" value="1"/>
</dbReference>
<evidence type="ECO:0000256" key="1">
    <source>
        <dbReference type="ARBA" id="ARBA00022574"/>
    </source>
</evidence>
<dbReference type="PROSITE" id="PS50082">
    <property type="entry name" value="WD_REPEATS_2"/>
    <property type="match status" value="4"/>
</dbReference>
<dbReference type="PRINTS" id="PR00320">
    <property type="entry name" value="GPROTEINBRPT"/>
</dbReference>
<reference evidence="5" key="1">
    <citation type="submission" date="2017-06" db="EMBL/GenBank/DDBJ databases">
        <authorList>
            <person name="Varghese N."/>
            <person name="Submissions S."/>
        </authorList>
    </citation>
    <scope>NUCLEOTIDE SEQUENCE [LARGE SCALE GENOMIC DNA]</scope>
    <source>
        <strain evidence="5">DSM 28041</strain>
    </source>
</reference>
<organism evidence="4 5">
    <name type="scientific">Hymenobacter mucosus</name>
    <dbReference type="NCBI Taxonomy" id="1411120"/>
    <lineage>
        <taxon>Bacteria</taxon>
        <taxon>Pseudomonadati</taxon>
        <taxon>Bacteroidota</taxon>
        <taxon>Cytophagia</taxon>
        <taxon>Cytophagales</taxon>
        <taxon>Hymenobacteraceae</taxon>
        <taxon>Hymenobacter</taxon>
    </lineage>
</organism>
<dbReference type="InterPro" id="IPR019775">
    <property type="entry name" value="WD40_repeat_CS"/>
</dbReference>
<gene>
    <name evidence="4" type="ORF">SAMN06269173_102230</name>
</gene>
<dbReference type="EMBL" id="FZNS01000002">
    <property type="protein sequence ID" value="SNR41564.1"/>
    <property type="molecule type" value="Genomic_DNA"/>
</dbReference>
<evidence type="ECO:0000313" key="5">
    <source>
        <dbReference type="Proteomes" id="UP000198310"/>
    </source>
</evidence>
<evidence type="ECO:0000256" key="3">
    <source>
        <dbReference type="PROSITE-ProRule" id="PRU00221"/>
    </source>
</evidence>
<dbReference type="InterPro" id="IPR001680">
    <property type="entry name" value="WD40_rpt"/>
</dbReference>
<feature type="repeat" description="WD" evidence="3">
    <location>
        <begin position="258"/>
        <end position="299"/>
    </location>
</feature>
<keyword evidence="5" id="KW-1185">Reference proteome</keyword>
<dbReference type="SUPFAM" id="SSF50998">
    <property type="entry name" value="Quinoprotein alcohol dehydrogenase-like"/>
    <property type="match status" value="1"/>
</dbReference>
<feature type="repeat" description="WD" evidence="3">
    <location>
        <begin position="305"/>
        <end position="340"/>
    </location>
</feature>
<dbReference type="PROSITE" id="PS50294">
    <property type="entry name" value="WD_REPEATS_REGION"/>
    <property type="match status" value="3"/>
</dbReference>
<dbReference type="Pfam" id="PF00400">
    <property type="entry name" value="WD40"/>
    <property type="match status" value="4"/>
</dbReference>
<dbReference type="InterPro" id="IPR011047">
    <property type="entry name" value="Quinoprotein_ADH-like_sf"/>
</dbReference>
<dbReference type="PROSITE" id="PS00678">
    <property type="entry name" value="WD_REPEATS_1"/>
    <property type="match status" value="2"/>
</dbReference>
<name>A0A238W5G8_9BACT</name>
<evidence type="ECO:0000256" key="2">
    <source>
        <dbReference type="ARBA" id="ARBA00022737"/>
    </source>
</evidence>
<protein>
    <submittedName>
        <fullName evidence="4">WD-40 repeat-containing protein</fullName>
    </submittedName>
</protein>
<keyword evidence="1 3" id="KW-0853">WD repeat</keyword>
<dbReference type="PANTHER" id="PTHR44019">
    <property type="entry name" value="WD REPEAT-CONTAINING PROTEIN 55"/>
    <property type="match status" value="1"/>
</dbReference>
<dbReference type="Proteomes" id="UP000198310">
    <property type="component" value="Unassembled WGS sequence"/>
</dbReference>
<dbReference type="InterPro" id="IPR020472">
    <property type="entry name" value="WD40_PAC1"/>
</dbReference>
<dbReference type="SMART" id="SM00320">
    <property type="entry name" value="WD40"/>
    <property type="match status" value="5"/>
</dbReference>
<sequence length="340" mass="37291">MPEVEQEYLANNGAYLCGAVSAYHLLSDPTALSSLPRPQVHKLATLTGHRDCVYAVAGTIGQDVFYSAGADGMVAAWSVEKPEHDGELVAKVDNSVYALLHLPERNLLVLGHNFQGIQVIDLVEKKLAYATALPSAPVFDLVHAPAQQRLYVALGDGTLAVLRTSDFKVETLVRLSDKSLRCLTLHEERGELAVGGSDWQVRVLDTHSLEVKYVIKGATNSVFTAAYSPDGRYLLTAGRDAHLRIWDVAAGYQEHRSIIAHMFTINHLAFSPDGKLFATCSMDKSIKLWDAASGDLLRVVDRARHAGHGTSVNKLFWPGRQNRLVSCSDDRSLAVWEIYS</sequence>
<dbReference type="InterPro" id="IPR050505">
    <property type="entry name" value="WDR55/POC1"/>
</dbReference>